<comment type="caution">
    <text evidence="2">The sequence shown here is derived from an EMBL/GenBank/DDBJ whole genome shotgun (WGS) entry which is preliminary data.</text>
</comment>
<keyword evidence="3" id="KW-1185">Reference proteome</keyword>
<dbReference type="AlphaFoldDB" id="A0A6V8LA70"/>
<evidence type="ECO:0000313" key="3">
    <source>
        <dbReference type="Proteomes" id="UP000482960"/>
    </source>
</evidence>
<feature type="region of interest" description="Disordered" evidence="1">
    <location>
        <begin position="42"/>
        <end position="68"/>
    </location>
</feature>
<dbReference type="EMBL" id="BLPG01000001">
    <property type="protein sequence ID" value="GFJ93244.1"/>
    <property type="molecule type" value="Genomic_DNA"/>
</dbReference>
<gene>
    <name evidence="2" type="ORF">Prum_068860</name>
</gene>
<evidence type="ECO:0000256" key="1">
    <source>
        <dbReference type="SAM" id="MobiDB-lite"/>
    </source>
</evidence>
<proteinExistence type="predicted"/>
<protein>
    <submittedName>
        <fullName evidence="2">Uncharacterized protein</fullName>
    </submittedName>
</protein>
<organism evidence="2 3">
    <name type="scientific">Phytohabitans rumicis</name>
    <dbReference type="NCBI Taxonomy" id="1076125"/>
    <lineage>
        <taxon>Bacteria</taxon>
        <taxon>Bacillati</taxon>
        <taxon>Actinomycetota</taxon>
        <taxon>Actinomycetes</taxon>
        <taxon>Micromonosporales</taxon>
        <taxon>Micromonosporaceae</taxon>
    </lineage>
</organism>
<accession>A0A6V8LA70</accession>
<dbReference type="Proteomes" id="UP000482960">
    <property type="component" value="Unassembled WGS sequence"/>
</dbReference>
<evidence type="ECO:0000313" key="2">
    <source>
        <dbReference type="EMBL" id="GFJ93244.1"/>
    </source>
</evidence>
<dbReference type="RefSeq" id="WP_173079917.1">
    <property type="nucleotide sequence ID" value="NZ_BLPG01000001.1"/>
</dbReference>
<reference evidence="2 3" key="1">
    <citation type="submission" date="2020-03" db="EMBL/GenBank/DDBJ databases">
        <title>Whole genome shotgun sequence of Phytohabitans rumicis NBRC 108638.</title>
        <authorList>
            <person name="Komaki H."/>
            <person name="Tamura T."/>
        </authorList>
    </citation>
    <scope>NUCLEOTIDE SEQUENCE [LARGE SCALE GENOMIC DNA]</scope>
    <source>
        <strain evidence="2 3">NBRC 108638</strain>
    </source>
</reference>
<sequence>MPGANAAGVTVVALASGQSHEVVIHDPDAWAVRDIFPSGDLLLAPRRDHDPNEDSTGTPMPSLTGPYRPNGEPSGFFLAVADGRTGAQRGLYVPMGNGVLGKGDELGTGPAMPLLIAPSGQTLVYQLVSARSGGSGDLLTISAAGQVLDRYRLPSGRGAASRQLAAVRADGAVLITRTGDVITVEVLDLASGRRWVVATAPAGSHLLLAGTTSWDG</sequence>
<reference evidence="2 3" key="2">
    <citation type="submission" date="2020-03" db="EMBL/GenBank/DDBJ databases">
        <authorList>
            <person name="Ichikawa N."/>
            <person name="Kimura A."/>
            <person name="Kitahashi Y."/>
            <person name="Uohara A."/>
        </authorList>
    </citation>
    <scope>NUCLEOTIDE SEQUENCE [LARGE SCALE GENOMIC DNA]</scope>
    <source>
        <strain evidence="2 3">NBRC 108638</strain>
    </source>
</reference>
<name>A0A6V8LA70_9ACTN</name>